<keyword evidence="3" id="KW-0804">Transcription</keyword>
<evidence type="ECO:0000256" key="4">
    <source>
        <dbReference type="PROSITE-ProRule" id="PRU00335"/>
    </source>
</evidence>
<dbReference type="PANTHER" id="PTHR30055">
    <property type="entry name" value="HTH-TYPE TRANSCRIPTIONAL REGULATOR RUTR"/>
    <property type="match status" value="1"/>
</dbReference>
<dbReference type="InterPro" id="IPR009057">
    <property type="entry name" value="Homeodomain-like_sf"/>
</dbReference>
<dbReference type="Pfam" id="PF21776">
    <property type="entry name" value="TetR_C_44"/>
    <property type="match status" value="1"/>
</dbReference>
<reference evidence="7 8" key="1">
    <citation type="submission" date="2018-01" db="EMBL/GenBank/DDBJ databases">
        <title>The draft genome of an aniline degradation strain ANB-1.</title>
        <authorList>
            <person name="Zhang L."/>
            <person name="Jiang J."/>
        </authorList>
    </citation>
    <scope>NUCLEOTIDE SEQUENCE [LARGE SCALE GENOMIC DNA]</scope>
    <source>
        <strain evidence="7 8">ANB-1</strain>
    </source>
</reference>
<dbReference type="EMBL" id="POQS01000001">
    <property type="protein sequence ID" value="PND35085.1"/>
    <property type="molecule type" value="Genomic_DNA"/>
</dbReference>
<evidence type="ECO:0000256" key="1">
    <source>
        <dbReference type="ARBA" id="ARBA00023015"/>
    </source>
</evidence>
<dbReference type="InterPro" id="IPR036271">
    <property type="entry name" value="Tet_transcr_reg_TetR-rel_C_sf"/>
</dbReference>
<dbReference type="SUPFAM" id="SSF48498">
    <property type="entry name" value="Tetracyclin repressor-like, C-terminal domain"/>
    <property type="match status" value="1"/>
</dbReference>
<evidence type="ECO:0000256" key="2">
    <source>
        <dbReference type="ARBA" id="ARBA00023125"/>
    </source>
</evidence>
<dbReference type="AlphaFoldDB" id="A0A2N8KNR8"/>
<dbReference type="PRINTS" id="PR00455">
    <property type="entry name" value="HTHTETR"/>
</dbReference>
<keyword evidence="2 4" id="KW-0238">DNA-binding</keyword>
<evidence type="ECO:0000313" key="8">
    <source>
        <dbReference type="Proteomes" id="UP000235994"/>
    </source>
</evidence>
<name>A0A2N8KNR8_9BURK</name>
<accession>A0A2N8KNR8</accession>
<keyword evidence="1" id="KW-0805">Transcription regulation</keyword>
<proteinExistence type="predicted"/>
<feature type="DNA-binding region" description="H-T-H motif" evidence="4">
    <location>
        <begin position="47"/>
        <end position="66"/>
    </location>
</feature>
<dbReference type="InterPro" id="IPR001647">
    <property type="entry name" value="HTH_TetR"/>
</dbReference>
<dbReference type="InterPro" id="IPR049444">
    <property type="entry name" value="TetR_C_44"/>
</dbReference>
<dbReference type="GO" id="GO:0000976">
    <property type="term" value="F:transcription cis-regulatory region binding"/>
    <property type="evidence" value="ECO:0007669"/>
    <property type="project" value="TreeGrafter"/>
</dbReference>
<feature type="region of interest" description="Disordered" evidence="5">
    <location>
        <begin position="1"/>
        <end position="20"/>
    </location>
</feature>
<comment type="caution">
    <text evidence="7">The sequence shown here is derived from an EMBL/GenBank/DDBJ whole genome shotgun (WGS) entry which is preliminary data.</text>
</comment>
<keyword evidence="8" id="KW-1185">Reference proteome</keyword>
<dbReference type="GO" id="GO:0003700">
    <property type="term" value="F:DNA-binding transcription factor activity"/>
    <property type="evidence" value="ECO:0007669"/>
    <property type="project" value="TreeGrafter"/>
</dbReference>
<sequence>MSATESLSPAAPAADPGRRERKRLQTLDHLARTAFGLFEAQGYDAVTMEQIAAAADVAKGTLYNHFPVKEALLAHHLHGELAASLAALWPALRALPSFAARLTRILRASADWSESHRAYLGPYLRYRLAHAQSDTARHPRSGLQPAYASLIAEAQAAGQLRADLSAEQLAHHLQFLHLGAMLRWLDRPGASLRDEYDAALSLFLGGAAKEAP</sequence>
<dbReference type="Gene3D" id="1.10.357.10">
    <property type="entry name" value="Tetracycline Repressor, domain 2"/>
    <property type="match status" value="1"/>
</dbReference>
<gene>
    <name evidence="7" type="ORF">C1I89_01425</name>
</gene>
<dbReference type="PROSITE" id="PS50977">
    <property type="entry name" value="HTH_TETR_2"/>
    <property type="match status" value="1"/>
</dbReference>
<dbReference type="SUPFAM" id="SSF46689">
    <property type="entry name" value="Homeodomain-like"/>
    <property type="match status" value="1"/>
</dbReference>
<evidence type="ECO:0000256" key="5">
    <source>
        <dbReference type="SAM" id="MobiDB-lite"/>
    </source>
</evidence>
<evidence type="ECO:0000256" key="3">
    <source>
        <dbReference type="ARBA" id="ARBA00023163"/>
    </source>
</evidence>
<dbReference type="PANTHER" id="PTHR30055:SF234">
    <property type="entry name" value="HTH-TYPE TRANSCRIPTIONAL REGULATOR BETI"/>
    <property type="match status" value="1"/>
</dbReference>
<dbReference type="InterPro" id="IPR050109">
    <property type="entry name" value="HTH-type_TetR-like_transc_reg"/>
</dbReference>
<dbReference type="Proteomes" id="UP000235994">
    <property type="component" value="Unassembled WGS sequence"/>
</dbReference>
<organism evidence="7 8">
    <name type="scientific">Achromobacter pulmonis</name>
    <dbReference type="NCBI Taxonomy" id="1389932"/>
    <lineage>
        <taxon>Bacteria</taxon>
        <taxon>Pseudomonadati</taxon>
        <taxon>Pseudomonadota</taxon>
        <taxon>Betaproteobacteria</taxon>
        <taxon>Burkholderiales</taxon>
        <taxon>Alcaligenaceae</taxon>
        <taxon>Achromobacter</taxon>
    </lineage>
</organism>
<evidence type="ECO:0000259" key="6">
    <source>
        <dbReference type="PROSITE" id="PS50977"/>
    </source>
</evidence>
<dbReference type="Pfam" id="PF00440">
    <property type="entry name" value="TetR_N"/>
    <property type="match status" value="1"/>
</dbReference>
<feature type="domain" description="HTH tetR-type" evidence="6">
    <location>
        <begin position="24"/>
        <end position="84"/>
    </location>
</feature>
<protein>
    <submittedName>
        <fullName evidence="7">TetR family transcriptional regulator</fullName>
    </submittedName>
</protein>
<dbReference type="RefSeq" id="WP_102771030.1">
    <property type="nucleotide sequence ID" value="NZ_POQS01000001.1"/>
</dbReference>
<evidence type="ECO:0000313" key="7">
    <source>
        <dbReference type="EMBL" id="PND35085.1"/>
    </source>
</evidence>